<dbReference type="Proteomes" id="UP001589798">
    <property type="component" value="Unassembled WGS sequence"/>
</dbReference>
<name>A0ABV6CVK3_9SPHN</name>
<feature type="transmembrane region" description="Helical" evidence="1">
    <location>
        <begin position="168"/>
        <end position="194"/>
    </location>
</feature>
<dbReference type="EMBL" id="JBHLWK010000009">
    <property type="protein sequence ID" value="MFC0203915.1"/>
    <property type="molecule type" value="Genomic_DNA"/>
</dbReference>
<evidence type="ECO:0000256" key="1">
    <source>
        <dbReference type="SAM" id="Phobius"/>
    </source>
</evidence>
<reference evidence="2 3" key="1">
    <citation type="submission" date="2024-09" db="EMBL/GenBank/DDBJ databases">
        <authorList>
            <person name="Sun Q."/>
            <person name="Mori K."/>
        </authorList>
    </citation>
    <scope>NUCLEOTIDE SEQUENCE [LARGE SCALE GENOMIC DNA]</scope>
    <source>
        <strain evidence="2 3">CCM 7706</strain>
    </source>
</reference>
<feature type="transmembrane region" description="Helical" evidence="1">
    <location>
        <begin position="224"/>
        <end position="246"/>
    </location>
</feature>
<accession>A0ABV6CVK3</accession>
<dbReference type="RefSeq" id="WP_379486680.1">
    <property type="nucleotide sequence ID" value="NZ_JBHLWK010000009.1"/>
</dbReference>
<feature type="transmembrane region" description="Helical" evidence="1">
    <location>
        <begin position="76"/>
        <end position="107"/>
    </location>
</feature>
<keyword evidence="1" id="KW-1133">Transmembrane helix</keyword>
<protein>
    <submittedName>
        <fullName evidence="2">DUF808 domain-containing protein</fullName>
    </submittedName>
</protein>
<organism evidence="2 3">
    <name type="scientific">Novosphingobium soli</name>
    <dbReference type="NCBI Taxonomy" id="574956"/>
    <lineage>
        <taxon>Bacteria</taxon>
        <taxon>Pseudomonadati</taxon>
        <taxon>Pseudomonadota</taxon>
        <taxon>Alphaproteobacteria</taxon>
        <taxon>Sphingomonadales</taxon>
        <taxon>Sphingomonadaceae</taxon>
        <taxon>Novosphingobium</taxon>
    </lineage>
</organism>
<proteinExistence type="predicted"/>
<keyword evidence="1" id="KW-0812">Transmembrane</keyword>
<evidence type="ECO:0000313" key="3">
    <source>
        <dbReference type="Proteomes" id="UP001589798"/>
    </source>
</evidence>
<gene>
    <name evidence="2" type="ORF">ACFFJC_06485</name>
</gene>
<dbReference type="Pfam" id="PF05661">
    <property type="entry name" value="DUF808"/>
    <property type="match status" value="1"/>
</dbReference>
<keyword evidence="3" id="KW-1185">Reference proteome</keyword>
<comment type="caution">
    <text evidence="2">The sequence shown here is derived from an EMBL/GenBank/DDBJ whole genome shotgun (WGS) entry which is preliminary data.</text>
</comment>
<sequence length="314" mass="32007">MPSGLVALLDDVSVIAKAAAASLDDVGAGVAKAGTKAAGVVIDDAAVTPGYVTGFTPDRELPIIWQITKGSLRNKLLILLPIALLLSAFLPQAITPILMIGGLYLAFEGAEKIIEKLGGEKHGETLEDPVQDIAAFENARISGAVRTDMILSAEIMAIALSQVEDASFVARAVALALVGVLITVAVYGAVALIVKMDDVGLHLAKKPGSVAQATGRFLLKAMPAVLSLLGTVGTVAMLWVGGGIILHGLEELGLPQPAHVAHEIEHALGHAAGPLGPVAGWLGYALASAVVGLVLGALVAVLVHLVSKAFGKAH</sequence>
<dbReference type="PANTHER" id="PTHR30503">
    <property type="entry name" value="INNER MEMBRANE PROTEIN YEDI"/>
    <property type="match status" value="1"/>
</dbReference>
<feature type="transmembrane region" description="Helical" evidence="1">
    <location>
        <begin position="281"/>
        <end position="306"/>
    </location>
</feature>
<keyword evidence="1" id="KW-0472">Membrane</keyword>
<evidence type="ECO:0000313" key="2">
    <source>
        <dbReference type="EMBL" id="MFC0203915.1"/>
    </source>
</evidence>
<dbReference type="PANTHER" id="PTHR30503:SF3">
    <property type="entry name" value="INNER MEMBRANE PROTEIN YEDI"/>
    <property type="match status" value="1"/>
</dbReference>
<dbReference type="InterPro" id="IPR008526">
    <property type="entry name" value="YedI"/>
</dbReference>
<dbReference type="PIRSF" id="PIRSF016660">
    <property type="entry name" value="YedI"/>
    <property type="match status" value="1"/>
</dbReference>